<gene>
    <name evidence="1" type="ORF">GCM10023336_67550</name>
</gene>
<sequence>MNAVSRTGGQDVELVINWGLGVDSTAYLVKMLEDPSAHGVDLARTMVLHELTGDEWPATRAHASQYVLPLLREHRVRLV</sequence>
<dbReference type="RefSeq" id="WP_345671827.1">
    <property type="nucleotide sequence ID" value="NZ_BAABKC010000122.1"/>
</dbReference>
<comment type="caution">
    <text evidence="1">The sequence shown here is derived from an EMBL/GenBank/DDBJ whole genome shotgun (WGS) entry which is preliminary data.</text>
</comment>
<protein>
    <submittedName>
        <fullName evidence="1">Uncharacterized protein</fullName>
    </submittedName>
</protein>
<evidence type="ECO:0000313" key="2">
    <source>
        <dbReference type="Proteomes" id="UP001500124"/>
    </source>
</evidence>
<keyword evidence="2" id="KW-1185">Reference proteome</keyword>
<accession>A0ABP9LIU5</accession>
<proteinExistence type="predicted"/>
<reference evidence="2" key="1">
    <citation type="journal article" date="2019" name="Int. J. Syst. Evol. Microbiol.">
        <title>The Global Catalogue of Microorganisms (GCM) 10K type strain sequencing project: providing services to taxonomists for standard genome sequencing and annotation.</title>
        <authorList>
            <consortium name="The Broad Institute Genomics Platform"/>
            <consortium name="The Broad Institute Genome Sequencing Center for Infectious Disease"/>
            <person name="Wu L."/>
            <person name="Ma J."/>
        </authorList>
    </citation>
    <scope>NUCLEOTIDE SEQUENCE [LARGE SCALE GENOMIC DNA]</scope>
    <source>
        <strain evidence="2">JCM 18410</strain>
    </source>
</reference>
<name>A0ABP9LIU5_9ACTN</name>
<dbReference type="Proteomes" id="UP001500124">
    <property type="component" value="Unassembled WGS sequence"/>
</dbReference>
<dbReference type="EMBL" id="BAABKC010000122">
    <property type="protein sequence ID" value="GAA5077073.1"/>
    <property type="molecule type" value="Genomic_DNA"/>
</dbReference>
<evidence type="ECO:0000313" key="1">
    <source>
        <dbReference type="EMBL" id="GAA5077073.1"/>
    </source>
</evidence>
<organism evidence="1 2">
    <name type="scientific">Streptomyces similanensis</name>
    <dbReference type="NCBI Taxonomy" id="1274988"/>
    <lineage>
        <taxon>Bacteria</taxon>
        <taxon>Bacillati</taxon>
        <taxon>Actinomycetota</taxon>
        <taxon>Actinomycetes</taxon>
        <taxon>Kitasatosporales</taxon>
        <taxon>Streptomycetaceae</taxon>
        <taxon>Streptomyces</taxon>
    </lineage>
</organism>